<proteinExistence type="predicted"/>
<sequence length="190" mass="20836">MIANDDPSYVMSFKDTAGPVDEFVTRMGGGPDWVGEAQWPLCSRWDNPMAFVGQFRLPGDELHMAYLFMCGDCEETWEPEVGKNALIIQPGRIPSFITTVVPSWDPSPGGGVPVDLEPACPGDLDGYESRMYGSPAWLQGEEYPPGGPWSFLFQLDSCSEWCPLDFGDAGVGYGFISGDGQEGRFLWQCA</sequence>
<protein>
    <recommendedName>
        <fullName evidence="3">DUF1963 domain-containing protein</fullName>
    </recommendedName>
</protein>
<keyword evidence="2" id="KW-1185">Reference proteome</keyword>
<comment type="caution">
    <text evidence="1">The sequence shown here is derived from an EMBL/GenBank/DDBJ whole genome shotgun (WGS) entry which is preliminary data.</text>
</comment>
<gene>
    <name evidence="1" type="ORF">J2S55_002594</name>
</gene>
<dbReference type="Gene3D" id="2.30.320.10">
    <property type="entry name" value="YwqG-like"/>
    <property type="match status" value="1"/>
</dbReference>
<name>A0ABT9R278_9ACTN</name>
<reference evidence="1 2" key="1">
    <citation type="submission" date="2023-07" db="EMBL/GenBank/DDBJ databases">
        <title>Sequencing the genomes of 1000 actinobacteria strains.</title>
        <authorList>
            <person name="Klenk H.-P."/>
        </authorList>
    </citation>
    <scope>NUCLEOTIDE SEQUENCE [LARGE SCALE GENOMIC DNA]</scope>
    <source>
        <strain evidence="1 2">DSM 44109</strain>
    </source>
</reference>
<evidence type="ECO:0000313" key="1">
    <source>
        <dbReference type="EMBL" id="MDP9863328.1"/>
    </source>
</evidence>
<evidence type="ECO:0008006" key="3">
    <source>
        <dbReference type="Google" id="ProtNLM"/>
    </source>
</evidence>
<accession>A0ABT9R278</accession>
<evidence type="ECO:0000313" key="2">
    <source>
        <dbReference type="Proteomes" id="UP001230426"/>
    </source>
</evidence>
<dbReference type="RefSeq" id="WP_306860115.1">
    <property type="nucleotide sequence ID" value="NZ_JAUSRB010000002.1"/>
</dbReference>
<organism evidence="1 2">
    <name type="scientific">Streptosporangium brasiliense</name>
    <dbReference type="NCBI Taxonomy" id="47480"/>
    <lineage>
        <taxon>Bacteria</taxon>
        <taxon>Bacillati</taxon>
        <taxon>Actinomycetota</taxon>
        <taxon>Actinomycetes</taxon>
        <taxon>Streptosporangiales</taxon>
        <taxon>Streptosporangiaceae</taxon>
        <taxon>Streptosporangium</taxon>
    </lineage>
</organism>
<dbReference type="EMBL" id="JAUSRB010000002">
    <property type="protein sequence ID" value="MDP9863328.1"/>
    <property type="molecule type" value="Genomic_DNA"/>
</dbReference>
<dbReference type="Proteomes" id="UP001230426">
    <property type="component" value="Unassembled WGS sequence"/>
</dbReference>